<evidence type="ECO:0000313" key="1">
    <source>
        <dbReference type="EMBL" id="MDX8046549.1"/>
    </source>
</evidence>
<reference evidence="1" key="1">
    <citation type="submission" date="2023-11" db="EMBL/GenBank/DDBJ databases">
        <title>Gracilibacillus pellucida a moderately halophilic bacterium isolated from saline soil in Xinjiang province.</title>
        <authorList>
            <person name="Zhang Z."/>
            <person name="Tan F."/>
            <person name="Wang Y."/>
            <person name="Xia M."/>
        </authorList>
    </citation>
    <scope>NUCLEOTIDE SEQUENCE</scope>
    <source>
        <strain evidence="1">S3-1-1</strain>
    </source>
</reference>
<evidence type="ECO:0000313" key="2">
    <source>
        <dbReference type="Proteomes" id="UP001277972"/>
    </source>
</evidence>
<protein>
    <submittedName>
        <fullName evidence="1">Prephenate dehydratase</fullName>
        <ecNumber evidence="1">4.2.1.51</ecNumber>
    </submittedName>
</protein>
<dbReference type="Proteomes" id="UP001277972">
    <property type="component" value="Unassembled WGS sequence"/>
</dbReference>
<dbReference type="EMBL" id="JAWZSR010000006">
    <property type="protein sequence ID" value="MDX8046549.1"/>
    <property type="molecule type" value="Genomic_DNA"/>
</dbReference>
<comment type="caution">
    <text evidence="1">The sequence shown here is derived from an EMBL/GenBank/DDBJ whole genome shotgun (WGS) entry which is preliminary data.</text>
</comment>
<name>A0ACC6M6H0_9BACI</name>
<accession>A0ACC6M6H0</accession>
<keyword evidence="2" id="KW-1185">Reference proteome</keyword>
<dbReference type="EC" id="4.2.1.51" evidence="1"/>
<proteinExistence type="predicted"/>
<sequence>MKEIIGYLGPKGTFTKIAVDSMFNGEEKQGFSSIPACMDAVMNGEITYAVLPLENTIEGTVNVTLDYLIQAKELNIISEVIVPIRQHLMVHPDNVESWSEVEGVYSHSHAIAQCHSFLRNELVNVPTHSMTSTGAAAEFVSGNPDQHIAAIANHLAAKEYGLSIVKKDIHDFQNNHTRFVVLHKDNVKLASNKLEEKGYKTSVTISLPSDRPGSLHQVLSAFAWRDLNLSKIESRPRKTGLGNYYFMIDIEQKMDDVLIPNAIKELESLGCTVRVLGSYPYYLHSGNGVTLAV</sequence>
<keyword evidence="1" id="KW-0456">Lyase</keyword>
<organism evidence="1 2">
    <name type="scientific">Gracilibacillus pellucidus</name>
    <dbReference type="NCBI Taxonomy" id="3095368"/>
    <lineage>
        <taxon>Bacteria</taxon>
        <taxon>Bacillati</taxon>
        <taxon>Bacillota</taxon>
        <taxon>Bacilli</taxon>
        <taxon>Bacillales</taxon>
        <taxon>Bacillaceae</taxon>
        <taxon>Gracilibacillus</taxon>
    </lineage>
</organism>
<gene>
    <name evidence="1" type="primary">pheA</name>
    <name evidence="1" type="ORF">SH601_11200</name>
</gene>